<evidence type="ECO:0000259" key="14">
    <source>
        <dbReference type="PROSITE" id="PS51285"/>
    </source>
</evidence>
<evidence type="ECO:0000256" key="10">
    <source>
        <dbReference type="ARBA" id="ARBA00048679"/>
    </source>
</evidence>
<gene>
    <name evidence="16" type="primary">LOC106466500</name>
</gene>
<evidence type="ECO:0000256" key="5">
    <source>
        <dbReference type="ARBA" id="ARBA00022679"/>
    </source>
</evidence>
<feature type="compositionally biased region" description="Basic and acidic residues" evidence="12">
    <location>
        <begin position="331"/>
        <end position="345"/>
    </location>
</feature>
<comment type="catalytic activity">
    <reaction evidence="10">
        <text>L-seryl-[protein] + ATP = O-phospho-L-seryl-[protein] + ADP + H(+)</text>
        <dbReference type="Rhea" id="RHEA:17989"/>
        <dbReference type="Rhea" id="RHEA-COMP:9863"/>
        <dbReference type="Rhea" id="RHEA-COMP:11604"/>
        <dbReference type="ChEBI" id="CHEBI:15378"/>
        <dbReference type="ChEBI" id="CHEBI:29999"/>
        <dbReference type="ChEBI" id="CHEBI:30616"/>
        <dbReference type="ChEBI" id="CHEBI:83421"/>
        <dbReference type="ChEBI" id="CHEBI:456216"/>
        <dbReference type="EC" id="2.7.11.1"/>
    </reaction>
</comment>
<comment type="similarity">
    <text evidence="1">Belongs to the protein kinase superfamily. AGC Ser/Thr protein kinase family.</text>
</comment>
<accession>A0ABM1T2X8</accession>
<dbReference type="SMART" id="SM00133">
    <property type="entry name" value="S_TK_X"/>
    <property type="match status" value="1"/>
</dbReference>
<sequence length="793" mass="89139">MSYKKPTSFGSTTNSSSKRSSPMLVYQDMYGSSVGGMTGSSSQAPILNYGERGSSLSPGISIARNPSLNRLRESSWRISDPTGFTYNLYTERPNSPLISSTTNTYPERARSPVPPSFGGFSERPISPMASPISSRSPSLHELTNFGSGSSINPAITRAHFTSTYGNNLSVPNSPSLQRKSLSRAGSSSSLQSLGEMTSRTLVSPTFYSPSSYISGSSIYSSNHYSSMDRYRPQLRQRPIITSYRPSVKLQGHNTHNVLHRRDHVIKFRERQKMTRDSKSRISWKLPTPTASPMIIRRRPDIRQLSSESSRSFDSGIGSPEKKSPFYSKSQEGSHKWSSVEKQSEKRLSIEVEKSAEADICQECKVNCHHKCEKHVPNLCGVNQKLLSEVLATVKKDISTPPLSPVPQKVHETETNKEISVTATAAPPSPPGSDSDEGFVQQKERESRIPEVKEQRQKVEGQTPQVQRPSGIDVRGPQKPPRIRFRKYNIEDFNFMKVLGKGSFGKVLLAELKGHRKFFAIKCLKKDVVLEDDDVESTVIERKMLALGTKHPFLCKLFCTFQSESHLFFAMEYLNGGDLMFHIQQSGKFDQDRASYLRTRVGLTNACHLVTEKAMIAVIVCSWFVVNSNYHLQRPQIIKGLQYNQSVDWWSFGVLLYEMLIGQSPFNGTDEDELFWSVCNEEAYYPRFLSKEAKQIITLLLEKDPNKRLGMPKCSAGSITYQPFFNSVDWERTERKLVAPPFKPNVSGPSDASNFDSNFTMEKAVLTPIDSQFLASMDQQQFKGFSYTNPDMTD</sequence>
<evidence type="ECO:0000256" key="4">
    <source>
        <dbReference type="ARBA" id="ARBA00022553"/>
    </source>
</evidence>
<organism evidence="15 16">
    <name type="scientific">Limulus polyphemus</name>
    <name type="common">Atlantic horseshoe crab</name>
    <dbReference type="NCBI Taxonomy" id="6850"/>
    <lineage>
        <taxon>Eukaryota</taxon>
        <taxon>Metazoa</taxon>
        <taxon>Ecdysozoa</taxon>
        <taxon>Arthropoda</taxon>
        <taxon>Chelicerata</taxon>
        <taxon>Merostomata</taxon>
        <taxon>Xiphosura</taxon>
        <taxon>Limulidae</taxon>
        <taxon>Limulus</taxon>
    </lineage>
</organism>
<evidence type="ECO:0000256" key="7">
    <source>
        <dbReference type="ARBA" id="ARBA00022777"/>
    </source>
</evidence>
<reference evidence="16" key="1">
    <citation type="submission" date="2025-08" db="UniProtKB">
        <authorList>
            <consortium name="RefSeq"/>
        </authorList>
    </citation>
    <scope>IDENTIFICATION</scope>
    <source>
        <tissue evidence="16">Muscle</tissue>
    </source>
</reference>
<feature type="region of interest" description="Disordered" evidence="12">
    <location>
        <begin position="292"/>
        <end position="345"/>
    </location>
</feature>
<feature type="compositionally biased region" description="Low complexity" evidence="12">
    <location>
        <begin position="182"/>
        <end position="193"/>
    </location>
</feature>
<keyword evidence="7" id="KW-0418">Kinase</keyword>
<dbReference type="Gene3D" id="1.10.510.10">
    <property type="entry name" value="Transferase(Phosphotransferase) domain 1"/>
    <property type="match status" value="1"/>
</dbReference>
<dbReference type="InterPro" id="IPR000719">
    <property type="entry name" value="Prot_kinase_dom"/>
</dbReference>
<keyword evidence="4" id="KW-0597">Phosphoprotein</keyword>
<dbReference type="GeneID" id="106466500"/>
<dbReference type="EC" id="2.7.11.1" evidence="2"/>
<dbReference type="PANTHER" id="PTHR24356:SF347">
    <property type="entry name" value="PROTEIN KINASE C DELTA TYPE HOMOLOG-RELATED"/>
    <property type="match status" value="1"/>
</dbReference>
<feature type="domain" description="AGC-kinase C-terminal" evidence="14">
    <location>
        <begin position="725"/>
        <end position="793"/>
    </location>
</feature>
<name>A0ABM1T2X8_LIMPO</name>
<feature type="compositionally biased region" description="Low complexity" evidence="12">
    <location>
        <begin position="7"/>
        <end position="21"/>
    </location>
</feature>
<dbReference type="InterPro" id="IPR000961">
    <property type="entry name" value="AGC-kinase_C"/>
</dbReference>
<dbReference type="InterPro" id="IPR011009">
    <property type="entry name" value="Kinase-like_dom_sf"/>
</dbReference>
<evidence type="ECO:0000256" key="9">
    <source>
        <dbReference type="ARBA" id="ARBA00047899"/>
    </source>
</evidence>
<evidence type="ECO:0000256" key="6">
    <source>
        <dbReference type="ARBA" id="ARBA00022741"/>
    </source>
</evidence>
<feature type="compositionally biased region" description="Basic and acidic residues" evidence="12">
    <location>
        <begin position="441"/>
        <end position="458"/>
    </location>
</feature>
<evidence type="ECO:0000256" key="3">
    <source>
        <dbReference type="ARBA" id="ARBA00022527"/>
    </source>
</evidence>
<evidence type="ECO:0000256" key="11">
    <source>
        <dbReference type="PROSITE-ProRule" id="PRU10141"/>
    </source>
</evidence>
<evidence type="ECO:0000313" key="16">
    <source>
        <dbReference type="RefSeq" id="XP_022250234.1"/>
    </source>
</evidence>
<keyword evidence="6 11" id="KW-0547">Nucleotide-binding</keyword>
<keyword evidence="3" id="KW-0723">Serine/threonine-protein kinase</keyword>
<feature type="compositionally biased region" description="Polar residues" evidence="12">
    <location>
        <begin position="95"/>
        <end position="105"/>
    </location>
</feature>
<dbReference type="PROSITE" id="PS00107">
    <property type="entry name" value="PROTEIN_KINASE_ATP"/>
    <property type="match status" value="1"/>
</dbReference>
<evidence type="ECO:0000256" key="12">
    <source>
        <dbReference type="SAM" id="MobiDB-lite"/>
    </source>
</evidence>
<dbReference type="SUPFAM" id="SSF56112">
    <property type="entry name" value="Protein kinase-like (PK-like)"/>
    <property type="match status" value="1"/>
</dbReference>
<evidence type="ECO:0000256" key="2">
    <source>
        <dbReference type="ARBA" id="ARBA00012513"/>
    </source>
</evidence>
<evidence type="ECO:0000259" key="13">
    <source>
        <dbReference type="PROSITE" id="PS50011"/>
    </source>
</evidence>
<evidence type="ECO:0000313" key="15">
    <source>
        <dbReference type="Proteomes" id="UP000694941"/>
    </source>
</evidence>
<feature type="region of interest" description="Disordered" evidence="12">
    <location>
        <begin position="95"/>
        <end position="121"/>
    </location>
</feature>
<dbReference type="PANTHER" id="PTHR24356">
    <property type="entry name" value="SERINE/THREONINE-PROTEIN KINASE"/>
    <property type="match status" value="1"/>
</dbReference>
<feature type="region of interest" description="Disordered" evidence="12">
    <location>
        <begin position="1"/>
        <end position="21"/>
    </location>
</feature>
<feature type="compositionally biased region" description="Polar residues" evidence="12">
    <location>
        <begin position="303"/>
        <end position="312"/>
    </location>
</feature>
<protein>
    <recommendedName>
        <fullName evidence="2">non-specific serine/threonine protein kinase</fullName>
        <ecNumber evidence="2">2.7.11.1</ecNumber>
    </recommendedName>
</protein>
<dbReference type="InterPro" id="IPR017441">
    <property type="entry name" value="Protein_kinase_ATP_BS"/>
</dbReference>
<comment type="catalytic activity">
    <reaction evidence="9">
        <text>L-threonyl-[protein] + ATP = O-phospho-L-threonyl-[protein] + ADP + H(+)</text>
        <dbReference type="Rhea" id="RHEA:46608"/>
        <dbReference type="Rhea" id="RHEA-COMP:11060"/>
        <dbReference type="Rhea" id="RHEA-COMP:11605"/>
        <dbReference type="ChEBI" id="CHEBI:15378"/>
        <dbReference type="ChEBI" id="CHEBI:30013"/>
        <dbReference type="ChEBI" id="CHEBI:30616"/>
        <dbReference type="ChEBI" id="CHEBI:61977"/>
        <dbReference type="ChEBI" id="CHEBI:456216"/>
        <dbReference type="EC" id="2.7.11.1"/>
    </reaction>
</comment>
<dbReference type="Pfam" id="PF00069">
    <property type="entry name" value="Pkinase"/>
    <property type="match status" value="2"/>
</dbReference>
<dbReference type="InterPro" id="IPR050236">
    <property type="entry name" value="Ser_Thr_kinase_AGC"/>
</dbReference>
<evidence type="ECO:0000256" key="1">
    <source>
        <dbReference type="ARBA" id="ARBA00009903"/>
    </source>
</evidence>
<feature type="domain" description="Protein kinase" evidence="13">
    <location>
        <begin position="492"/>
        <end position="724"/>
    </location>
</feature>
<dbReference type="RefSeq" id="XP_022250234.1">
    <property type="nucleotide sequence ID" value="XM_022394526.1"/>
</dbReference>
<keyword evidence="15" id="KW-1185">Reference proteome</keyword>
<feature type="region of interest" description="Disordered" evidence="12">
    <location>
        <begin position="397"/>
        <end position="479"/>
    </location>
</feature>
<proteinExistence type="inferred from homology"/>
<evidence type="ECO:0000256" key="8">
    <source>
        <dbReference type="ARBA" id="ARBA00022840"/>
    </source>
</evidence>
<keyword evidence="5" id="KW-0808">Transferase</keyword>
<dbReference type="PROSITE" id="PS51285">
    <property type="entry name" value="AGC_KINASE_CTER"/>
    <property type="match status" value="1"/>
</dbReference>
<feature type="region of interest" description="Disordered" evidence="12">
    <location>
        <begin position="166"/>
        <end position="194"/>
    </location>
</feature>
<feature type="binding site" evidence="11">
    <location>
        <position position="521"/>
    </location>
    <ligand>
        <name>ATP</name>
        <dbReference type="ChEBI" id="CHEBI:30616"/>
    </ligand>
</feature>
<dbReference type="Pfam" id="PF00433">
    <property type="entry name" value="Pkinase_C"/>
    <property type="match status" value="1"/>
</dbReference>
<dbReference type="InterPro" id="IPR017892">
    <property type="entry name" value="Pkinase_C"/>
</dbReference>
<keyword evidence="8 11" id="KW-0067">ATP-binding</keyword>
<dbReference type="PROSITE" id="PS50011">
    <property type="entry name" value="PROTEIN_KINASE_DOM"/>
    <property type="match status" value="1"/>
</dbReference>
<dbReference type="Gene3D" id="3.30.200.20">
    <property type="entry name" value="Phosphorylase Kinase, domain 1"/>
    <property type="match status" value="2"/>
</dbReference>
<dbReference type="Proteomes" id="UP000694941">
    <property type="component" value="Unplaced"/>
</dbReference>
<feature type="compositionally biased region" description="Polar residues" evidence="12">
    <location>
        <begin position="166"/>
        <end position="179"/>
    </location>
</feature>